<dbReference type="GO" id="GO:0006874">
    <property type="term" value="P:intracellular calcium ion homeostasis"/>
    <property type="evidence" value="ECO:0007669"/>
    <property type="project" value="EnsemblFungi"/>
</dbReference>
<keyword evidence="7 10" id="KW-1133">Transmembrane helix</keyword>
<dbReference type="eggNOG" id="KOG1341">
    <property type="taxonomic scope" value="Eukaryota"/>
</dbReference>
<dbReference type="PANTHER" id="PTHR31064">
    <property type="entry name" value="POTASSIUM TRANSPORT PROTEIN DDB_G0292412-RELATED"/>
    <property type="match status" value="1"/>
</dbReference>
<dbReference type="GO" id="GO:0140107">
    <property type="term" value="F:high-affinity potassium ion transmembrane transporter activity"/>
    <property type="evidence" value="ECO:0007669"/>
    <property type="project" value="TreeGrafter"/>
</dbReference>
<dbReference type="EMBL" id="DS480393">
    <property type="protein sequence ID" value="EDO18129.1"/>
    <property type="molecule type" value="Genomic_DNA"/>
</dbReference>
<evidence type="ECO:0000313" key="12">
    <source>
        <dbReference type="EMBL" id="EDO18129.1"/>
    </source>
</evidence>
<feature type="transmembrane region" description="Helical" evidence="10">
    <location>
        <begin position="684"/>
        <end position="709"/>
    </location>
</feature>
<dbReference type="InterPro" id="IPR015958">
    <property type="entry name" value="Trk1_fungi"/>
</dbReference>
<evidence type="ECO:0000256" key="7">
    <source>
        <dbReference type="ARBA" id="ARBA00022989"/>
    </source>
</evidence>
<feature type="compositionally biased region" description="Low complexity" evidence="11">
    <location>
        <begin position="225"/>
        <end position="241"/>
    </location>
</feature>
<dbReference type="NCBIfam" id="TIGR00934">
    <property type="entry name" value="2a38euk"/>
    <property type="match status" value="1"/>
</dbReference>
<feature type="transmembrane region" description="Helical" evidence="10">
    <location>
        <begin position="924"/>
        <end position="946"/>
    </location>
</feature>
<feature type="region of interest" description="Disordered" evidence="11">
    <location>
        <begin position="195"/>
        <end position="241"/>
    </location>
</feature>
<dbReference type="AlphaFoldDB" id="A7THW7"/>
<dbReference type="GO" id="GO:0005886">
    <property type="term" value="C:plasma membrane"/>
    <property type="evidence" value="ECO:0007669"/>
    <property type="project" value="EnsemblFungi"/>
</dbReference>
<dbReference type="InParanoid" id="A7THW7"/>
<feature type="transmembrane region" description="Helical" evidence="10">
    <location>
        <begin position="653"/>
        <end position="672"/>
    </location>
</feature>
<evidence type="ECO:0000256" key="4">
    <source>
        <dbReference type="ARBA" id="ARBA00022538"/>
    </source>
</evidence>
<feature type="compositionally biased region" description="Basic and acidic residues" evidence="11">
    <location>
        <begin position="202"/>
        <end position="216"/>
    </location>
</feature>
<dbReference type="PIRSF" id="PIRSF002450">
    <property type="entry name" value="K+_transpter_TRK"/>
    <property type="match status" value="1"/>
</dbReference>
<feature type="transmembrane region" description="Helical" evidence="10">
    <location>
        <begin position="612"/>
        <end position="633"/>
    </location>
</feature>
<keyword evidence="13" id="KW-1185">Reference proteome</keyword>
<dbReference type="InterPro" id="IPR003445">
    <property type="entry name" value="Cat_transpt"/>
</dbReference>
<proteinExistence type="inferred from homology"/>
<feature type="transmembrane region" description="Helical" evidence="10">
    <location>
        <begin position="812"/>
        <end position="829"/>
    </location>
</feature>
<evidence type="ECO:0000256" key="10">
    <source>
        <dbReference type="PIRNR" id="PIRNR002450"/>
    </source>
</evidence>
<reference evidence="12 13" key="1">
    <citation type="journal article" date="2007" name="Proc. Natl. Acad. Sci. U.S.A.">
        <title>Independent sorting-out of thousands of duplicated gene pairs in two yeast species descended from a whole-genome duplication.</title>
        <authorList>
            <person name="Scannell D.R."/>
            <person name="Frank A.C."/>
            <person name="Conant G.C."/>
            <person name="Byrne K.P."/>
            <person name="Woolfit M."/>
            <person name="Wolfe K.H."/>
        </authorList>
    </citation>
    <scope>NUCLEOTIDE SEQUENCE [LARGE SCALE GENOMIC DNA]</scope>
    <source>
        <strain evidence="13">ATCC 22028 / DSM 70294 / BCRC 21397 / CBS 2163 / NBRC 10782 / NRRL Y-8283 / UCD 57-17</strain>
    </source>
</reference>
<dbReference type="HOGENOM" id="CLU_005947_0_0_1"/>
<dbReference type="STRING" id="436907.A7THW7"/>
<accession>A7THW7</accession>
<evidence type="ECO:0000256" key="6">
    <source>
        <dbReference type="ARBA" id="ARBA00022958"/>
    </source>
</evidence>
<dbReference type="PANTHER" id="PTHR31064:SF30">
    <property type="entry name" value="HIGH-AFFINITY POTASSIUM TRANSPORT PROTEIN-RELATED"/>
    <property type="match status" value="1"/>
</dbReference>
<dbReference type="GO" id="GO:0030007">
    <property type="term" value="P:intracellular potassium ion homeostasis"/>
    <property type="evidence" value="ECO:0007669"/>
    <property type="project" value="UniProtKB-UniRule"/>
</dbReference>
<protein>
    <recommendedName>
        <fullName evidence="10">Potassium transport protein</fullName>
    </recommendedName>
</protein>
<evidence type="ECO:0000256" key="8">
    <source>
        <dbReference type="ARBA" id="ARBA00023065"/>
    </source>
</evidence>
<keyword evidence="3 10" id="KW-0813">Transport</keyword>
<dbReference type="Pfam" id="PF02386">
    <property type="entry name" value="TrkH"/>
    <property type="match status" value="1"/>
</dbReference>
<dbReference type="GeneID" id="5546399"/>
<keyword evidence="6 10" id="KW-0630">Potassium</keyword>
<dbReference type="OrthoDB" id="9999863at2759"/>
<comment type="similarity">
    <text evidence="2 10">Belongs to the TrkH potassium transport family.</text>
</comment>
<evidence type="ECO:0000256" key="9">
    <source>
        <dbReference type="ARBA" id="ARBA00023136"/>
    </source>
</evidence>
<feature type="transmembrane region" description="Helical" evidence="10">
    <location>
        <begin position="107"/>
        <end position="132"/>
    </location>
</feature>
<feature type="transmembrane region" description="Helical" evidence="10">
    <location>
        <begin position="894"/>
        <end position="912"/>
    </location>
</feature>
<evidence type="ECO:0000256" key="3">
    <source>
        <dbReference type="ARBA" id="ARBA00022448"/>
    </source>
</evidence>
<dbReference type="Proteomes" id="UP000000267">
    <property type="component" value="Unassembled WGS sequence"/>
</dbReference>
<keyword evidence="8 10" id="KW-0406">Ion transport</keyword>
<feature type="region of interest" description="Disordered" evidence="11">
    <location>
        <begin position="301"/>
        <end position="331"/>
    </location>
</feature>
<dbReference type="GO" id="GO:0042391">
    <property type="term" value="P:regulation of membrane potential"/>
    <property type="evidence" value="ECO:0007669"/>
    <property type="project" value="EnsemblFungi"/>
</dbReference>
<dbReference type="PhylomeDB" id="A7THW7"/>
<organism evidence="13">
    <name type="scientific">Vanderwaltozyma polyspora (strain ATCC 22028 / DSM 70294 / BCRC 21397 / CBS 2163 / NBRC 10782 / NRRL Y-8283 / UCD 57-17)</name>
    <name type="common">Kluyveromyces polysporus</name>
    <dbReference type="NCBI Taxonomy" id="436907"/>
    <lineage>
        <taxon>Eukaryota</taxon>
        <taxon>Fungi</taxon>
        <taxon>Dikarya</taxon>
        <taxon>Ascomycota</taxon>
        <taxon>Saccharomycotina</taxon>
        <taxon>Saccharomycetes</taxon>
        <taxon>Saccharomycetales</taxon>
        <taxon>Saccharomycetaceae</taxon>
        <taxon>Vanderwaltozyma</taxon>
    </lineage>
</organism>
<sequence length="1055" mass="120208">MRVPERLSRAPTLASISYHYRKSLGHKIRDIIGNIETTLKPVLKYIFPNFIVVHYIYIVFMIILCSILLYPVKNMRYIDCLFFGAAATSQGGLNTVDLNSITLYQQIVLYIICVLCTPIAIHGCLAAVRLYWFERYFDGIAYSSKRNYNMRRTRTLMERELTSMKRSQGTSLANSRTNNFNEQLFSGKFRNVEEFGDENNENTERVRSPIIERDPLSNDAENQMSTESEISDSIENSSEGSNKMAIISHLEKRNHYDDADSENSNENFSNPNNIYKSILMVRKSQSGNYEDEEQGDPIIVKSPTEIGNINYTDTDIHTPQTNKDINFSDNSSTKYKDSHNFGILNSKNTSINEVPLRFNTEKHLNKKGKNTTHIKHTVDLNKPSQKWSKKNKVLPKQLRKGLNPRRNFLYKKFYKTSGNSSIDIKAAEPHANDFITDAVVNFPNHELNDVTNTEGMNNDTRLKYGKSLPDIRDGKIYDRNIQNTSSDVGSSFEYENLKASRTDSIIKNNFAYTNSTKSAKTGMNQETGNIYFGLTPILNNDYDQLDTEQGFQNQSIQFDDDVNSTSRPPLSRTMSTTYLSWEPRVGRNSVFVGLTKAQKEELGGVEYRSLKVLVWILLAYYIGFHCIGFIFLVPWACSRHYYTNIIREFGIAPAWWGFFTSMSAFSDLGLTLTPNSLASFSTAVFPLIVVMILIVLGNTGFPIMLRFLIWLSFKISPELSQARESLGFLLDHPRRCFTLLFPSGPTWWLLASVIGLNSIALVLFIILDFGKEVLSSYSKGNRVLIGLFQAVSTRTAGFTVINLSELNVAMQLFYMLMMYISILPLAISIRRTNVYEEQSLGIYRHGTFYADEPGDDSRTMSNSSDSQREYSMTRKPKSAYFNKSFIGTHLRRQLSYDIWFIFLGLFIICICENGSIQDLDKPDFSVFAILFEIVSAYGTVGLSLGYPDTNTAFSAQFSIISKLIIIAMFIRGRHRGLPYAIDRAIILPSNKLEKIDKIETRSKRKTAEVEDKGDPIIRYFKGKRKGISSYFRSMRKSVQAARRESLKNGNGNNNN</sequence>
<dbReference type="OMA" id="RMTNDGI"/>
<feature type="transmembrane region" description="Helical" evidence="10">
    <location>
        <begin position="747"/>
        <end position="769"/>
    </location>
</feature>
<evidence type="ECO:0000256" key="2">
    <source>
        <dbReference type="ARBA" id="ARBA00009137"/>
    </source>
</evidence>
<feature type="compositionally biased region" description="Polar residues" evidence="11">
    <location>
        <begin position="305"/>
        <end position="331"/>
    </location>
</feature>
<evidence type="ECO:0000256" key="1">
    <source>
        <dbReference type="ARBA" id="ARBA00004141"/>
    </source>
</evidence>
<keyword evidence="5 10" id="KW-0812">Transmembrane</keyword>
<name>A7THW7_VANPO</name>
<feature type="transmembrane region" description="Helical" evidence="10">
    <location>
        <begin position="46"/>
        <end position="70"/>
    </location>
</feature>
<evidence type="ECO:0000313" key="13">
    <source>
        <dbReference type="Proteomes" id="UP000000267"/>
    </source>
</evidence>
<evidence type="ECO:0000256" key="11">
    <source>
        <dbReference type="SAM" id="MobiDB-lite"/>
    </source>
</evidence>
<dbReference type="InterPro" id="IPR051143">
    <property type="entry name" value="TrkH_K-transport"/>
</dbReference>
<dbReference type="InterPro" id="IPR004773">
    <property type="entry name" value="K/Na_transp_Trk1/HKT1"/>
</dbReference>
<keyword evidence="4 10" id="KW-0633">Potassium transport</keyword>
<dbReference type="RefSeq" id="XP_001645987.1">
    <property type="nucleotide sequence ID" value="XM_001645937.1"/>
</dbReference>
<evidence type="ECO:0000256" key="5">
    <source>
        <dbReference type="ARBA" id="ARBA00022692"/>
    </source>
</evidence>
<comment type="subcellular location">
    <subcellularLocation>
        <location evidence="1">Membrane</location>
        <topology evidence="1">Multi-pass membrane protein</topology>
    </subcellularLocation>
</comment>
<feature type="transmembrane region" description="Helical" evidence="10">
    <location>
        <begin position="952"/>
        <end position="970"/>
    </location>
</feature>
<dbReference type="KEGG" id="vpo:Kpol_1031p33"/>
<keyword evidence="9 10" id="KW-0472">Membrane</keyword>
<gene>
    <name evidence="12" type="ORF">Kpol_1031p33</name>
</gene>
<dbReference type="GO" id="GO:1990573">
    <property type="term" value="P:potassium ion import across plasma membrane"/>
    <property type="evidence" value="ECO:0007669"/>
    <property type="project" value="TreeGrafter"/>
</dbReference>